<gene>
    <name evidence="1" type="ORF">N199_03770</name>
</gene>
<accession>A0AAV3JSX8</accession>
<name>A0AAV3JSX8_HELPX</name>
<comment type="caution">
    <text evidence="1">The sequence shown here is derived from an EMBL/GenBank/DDBJ whole genome shotgun (WGS) entry which is preliminary data.</text>
</comment>
<protein>
    <submittedName>
        <fullName evidence="1">Uncharacterized protein</fullName>
    </submittedName>
</protein>
<evidence type="ECO:0000313" key="2">
    <source>
        <dbReference type="Proteomes" id="UP000015451"/>
    </source>
</evidence>
<sequence length="38" mass="4441">MLGLSFLKTTAFLKSLNFKLFGFFVVSLRFCYAKIFEI</sequence>
<dbReference type="Proteomes" id="UP000015451">
    <property type="component" value="Unassembled WGS sequence"/>
</dbReference>
<dbReference type="AlphaFoldDB" id="A0AAV3JSX8"/>
<organism evidence="1 2">
    <name type="scientific">Helicobacter pylori UM038</name>
    <dbReference type="NCBI Taxonomy" id="1352343"/>
    <lineage>
        <taxon>Bacteria</taxon>
        <taxon>Pseudomonadati</taxon>
        <taxon>Campylobacterota</taxon>
        <taxon>Epsilonproteobacteria</taxon>
        <taxon>Campylobacterales</taxon>
        <taxon>Helicobacteraceae</taxon>
        <taxon>Helicobacter</taxon>
    </lineage>
</organism>
<evidence type="ECO:0000313" key="1">
    <source>
        <dbReference type="EMBL" id="EPZ70602.1"/>
    </source>
</evidence>
<dbReference type="EMBL" id="AUSL01000002">
    <property type="protein sequence ID" value="EPZ70602.1"/>
    <property type="molecule type" value="Genomic_DNA"/>
</dbReference>
<proteinExistence type="predicted"/>
<reference evidence="1 2" key="1">
    <citation type="journal article" date="2013" name="Genome Announc.">
        <title>Multiple genome sequences of Helicobacter pylori strains of diverse disease and antibiotic resistance backgrounds from Malaysia.</title>
        <authorList>
            <person name="Rehvathy V."/>
            <person name="Tan M.H."/>
            <person name="Gunaletchumy S.P."/>
            <person name="Teh X."/>
            <person name="Wang S."/>
            <person name="Baybayan P."/>
            <person name="Singh S."/>
            <person name="Ashby M."/>
            <person name="Kaakoush N.O."/>
            <person name="Mitchell H.M."/>
            <person name="Croft L.J."/>
            <person name="Goh K.L."/>
            <person name="Loke M.F."/>
            <person name="Vadivelu J."/>
        </authorList>
    </citation>
    <scope>NUCLEOTIDE SEQUENCE [LARGE SCALE GENOMIC DNA]</scope>
    <source>
        <strain evidence="1 2">UM038</strain>
    </source>
</reference>